<dbReference type="SUPFAM" id="SSF53137">
    <property type="entry name" value="Translational machinery components"/>
    <property type="match status" value="1"/>
</dbReference>
<sequence>MPLSHTIVWIDHRDATIIDFSFDDQHVLTVHHDMEDRKLHHKANTIGSGRVLDDPRYFEEIIAAMGNAHEVLIAGPGTAKLAFRKYLDQRHASLGKRVVGVETLDHPSEGELLAYARRYFKAVDQLAGPIR</sequence>
<evidence type="ECO:0000313" key="1">
    <source>
        <dbReference type="EMBL" id="CAB4895451.1"/>
    </source>
</evidence>
<accession>A0A6J7FJ71</accession>
<reference evidence="1" key="1">
    <citation type="submission" date="2020-05" db="EMBL/GenBank/DDBJ databases">
        <authorList>
            <person name="Chiriac C."/>
            <person name="Salcher M."/>
            <person name="Ghai R."/>
            <person name="Kavagutti S V."/>
        </authorList>
    </citation>
    <scope>NUCLEOTIDE SEQUENCE</scope>
</reference>
<dbReference type="AlphaFoldDB" id="A0A6J7FJ71"/>
<organism evidence="1">
    <name type="scientific">freshwater metagenome</name>
    <dbReference type="NCBI Taxonomy" id="449393"/>
    <lineage>
        <taxon>unclassified sequences</taxon>
        <taxon>metagenomes</taxon>
        <taxon>ecological metagenomes</taxon>
    </lineage>
</organism>
<protein>
    <submittedName>
        <fullName evidence="1">Unannotated protein</fullName>
    </submittedName>
</protein>
<proteinExistence type="predicted"/>
<dbReference type="EMBL" id="CAFBLP010000140">
    <property type="protein sequence ID" value="CAB4895451.1"/>
    <property type="molecule type" value="Genomic_DNA"/>
</dbReference>
<dbReference type="Gene3D" id="3.30.420.60">
    <property type="entry name" value="eRF1 domain 2"/>
    <property type="match status" value="1"/>
</dbReference>
<gene>
    <name evidence="1" type="ORF">UFOPK3376_03131</name>
</gene>
<dbReference type="InterPro" id="IPR042226">
    <property type="entry name" value="eFR1_2_sf"/>
</dbReference>
<name>A0A6J7FJ71_9ZZZZ</name>